<sequence length="425" mass="46806">MARARIRTRLPLDTWAAILGIDPRHFNQVTTAAKAVTTCSTVWKQYAWQENDQVGREDIALAIQQAERVIEDYVGYNLLPGWAVDERVTVTKAAIPEVVNVGLVTSRRFSMTFKARLGHIISGGIQAKDLIEAGVAVVYTDPDGDSYPETATITVTTTVTDPEEIALFTPGESGHDDWELRPLIDPASRRRSVSIAAGVATIVMQRELLVDPDLWNALAPEAVGGDNDANFLATVDVYRRHNDPQQQVTLMWSPREGDDCNCADATCPTCAHATQVGCLIAQDFRQGIFSFRPGTFDSDTDSFTATQPGVGRNPDHLRTWYRSGLQDQTQDAPTLEMDPVWARAVVYLSLTFMTRPLCGCNNIQQLARRMTEDLAATVASGSVSQSFRINDRILNNPWGTMRGAVYAWQVANSMSDRKIGQAVAL</sequence>
<protein>
    <submittedName>
        <fullName evidence="1">Uncharacterized protein</fullName>
    </submittedName>
</protein>
<reference evidence="1" key="1">
    <citation type="journal article" date="2015" name="Nature">
        <title>Complex archaea that bridge the gap between prokaryotes and eukaryotes.</title>
        <authorList>
            <person name="Spang A."/>
            <person name="Saw J.H."/>
            <person name="Jorgensen S.L."/>
            <person name="Zaremba-Niedzwiedzka K."/>
            <person name="Martijn J."/>
            <person name="Lind A.E."/>
            <person name="van Eijk R."/>
            <person name="Schleper C."/>
            <person name="Guy L."/>
            <person name="Ettema T.J."/>
        </authorList>
    </citation>
    <scope>NUCLEOTIDE SEQUENCE</scope>
</reference>
<dbReference type="AlphaFoldDB" id="A0A0F9IZU3"/>
<dbReference type="EMBL" id="LAZR01011217">
    <property type="protein sequence ID" value="KKM62838.1"/>
    <property type="molecule type" value="Genomic_DNA"/>
</dbReference>
<organism evidence="1">
    <name type="scientific">marine sediment metagenome</name>
    <dbReference type="NCBI Taxonomy" id="412755"/>
    <lineage>
        <taxon>unclassified sequences</taxon>
        <taxon>metagenomes</taxon>
        <taxon>ecological metagenomes</taxon>
    </lineage>
</organism>
<accession>A0A0F9IZU3</accession>
<gene>
    <name evidence="1" type="ORF">LCGC14_1517610</name>
</gene>
<evidence type="ECO:0000313" key="1">
    <source>
        <dbReference type="EMBL" id="KKM62838.1"/>
    </source>
</evidence>
<name>A0A0F9IZU3_9ZZZZ</name>
<proteinExistence type="predicted"/>
<comment type="caution">
    <text evidence="1">The sequence shown here is derived from an EMBL/GenBank/DDBJ whole genome shotgun (WGS) entry which is preliminary data.</text>
</comment>